<reference evidence="2" key="1">
    <citation type="submission" date="2022-06" db="EMBL/GenBank/DDBJ databases">
        <authorList>
            <consortium name="SYNGENTA / RWTH Aachen University"/>
        </authorList>
    </citation>
    <scope>NUCLEOTIDE SEQUENCE</scope>
</reference>
<organism evidence="2 3">
    <name type="scientific">Phakopsora pachyrhizi</name>
    <name type="common">Asian soybean rust disease fungus</name>
    <dbReference type="NCBI Taxonomy" id="170000"/>
    <lineage>
        <taxon>Eukaryota</taxon>
        <taxon>Fungi</taxon>
        <taxon>Dikarya</taxon>
        <taxon>Basidiomycota</taxon>
        <taxon>Pucciniomycotina</taxon>
        <taxon>Pucciniomycetes</taxon>
        <taxon>Pucciniales</taxon>
        <taxon>Phakopsoraceae</taxon>
        <taxon>Phakopsora</taxon>
    </lineage>
</organism>
<feature type="region of interest" description="Disordered" evidence="1">
    <location>
        <begin position="1"/>
        <end position="24"/>
    </location>
</feature>
<name>A0AAV0B2W9_PHAPC</name>
<dbReference type="Proteomes" id="UP001153365">
    <property type="component" value="Unassembled WGS sequence"/>
</dbReference>
<dbReference type="EMBL" id="CALTRL010002749">
    <property type="protein sequence ID" value="CAH7676588.1"/>
    <property type="molecule type" value="Genomic_DNA"/>
</dbReference>
<accession>A0AAV0B2W9</accession>
<feature type="compositionally biased region" description="Basic and acidic residues" evidence="1">
    <location>
        <begin position="8"/>
        <end position="24"/>
    </location>
</feature>
<protein>
    <submittedName>
        <fullName evidence="2">Uncharacterized protein</fullName>
    </submittedName>
</protein>
<gene>
    <name evidence="2" type="ORF">PPACK8108_LOCUS11740</name>
</gene>
<comment type="caution">
    <text evidence="2">The sequence shown here is derived from an EMBL/GenBank/DDBJ whole genome shotgun (WGS) entry which is preliminary data.</text>
</comment>
<keyword evidence="3" id="KW-1185">Reference proteome</keyword>
<evidence type="ECO:0000256" key="1">
    <source>
        <dbReference type="SAM" id="MobiDB-lite"/>
    </source>
</evidence>
<evidence type="ECO:0000313" key="3">
    <source>
        <dbReference type="Proteomes" id="UP001153365"/>
    </source>
</evidence>
<evidence type="ECO:0000313" key="2">
    <source>
        <dbReference type="EMBL" id="CAH7676588.1"/>
    </source>
</evidence>
<proteinExistence type="predicted"/>
<sequence>MSIRMSKQLRDHYKGGGGDCDAKDRGVVRGGTLYGRIRVKVLSMIETEAGNASGLGDDCDCKSHRDKDKVVDFKNTGQVSRMD</sequence>
<dbReference type="AlphaFoldDB" id="A0AAV0B2W9"/>